<dbReference type="CDD" id="cd05254">
    <property type="entry name" value="dTDP_HR_like_SDR_e"/>
    <property type="match status" value="1"/>
</dbReference>
<dbReference type="InterPro" id="IPR036291">
    <property type="entry name" value="NAD(P)-bd_dom_sf"/>
</dbReference>
<dbReference type="EC" id="1.1.1.133" evidence="3 6"/>
<dbReference type="EMBL" id="AP012338">
    <property type="protein sequence ID" value="BAM04808.1"/>
    <property type="molecule type" value="Genomic_DNA"/>
</dbReference>
<evidence type="ECO:0000256" key="2">
    <source>
        <dbReference type="ARBA" id="ARBA00010944"/>
    </source>
</evidence>
<comment type="similarity">
    <text evidence="2 6">Belongs to the dTDP-4-dehydrorhamnose reductase family.</text>
</comment>
<evidence type="ECO:0000259" key="8">
    <source>
        <dbReference type="Pfam" id="PF04321"/>
    </source>
</evidence>
<gene>
    <name evidence="9" type="primary">rmlD</name>
    <name evidence="9" type="ordered locus">PSMK_26490</name>
</gene>
<dbReference type="UniPathway" id="UPA00124"/>
<dbReference type="PANTHER" id="PTHR10491:SF4">
    <property type="entry name" value="METHIONINE ADENOSYLTRANSFERASE 2 SUBUNIT BETA"/>
    <property type="match status" value="1"/>
</dbReference>
<organism evidence="9 10">
    <name type="scientific">Phycisphaera mikurensis (strain NBRC 102666 / KCTC 22515 / FYK2301M01)</name>
    <dbReference type="NCBI Taxonomy" id="1142394"/>
    <lineage>
        <taxon>Bacteria</taxon>
        <taxon>Pseudomonadati</taxon>
        <taxon>Planctomycetota</taxon>
        <taxon>Phycisphaerae</taxon>
        <taxon>Phycisphaerales</taxon>
        <taxon>Phycisphaeraceae</taxon>
        <taxon>Phycisphaera</taxon>
    </lineage>
</organism>
<dbReference type="Proteomes" id="UP000007881">
    <property type="component" value="Chromosome"/>
</dbReference>
<accession>I0IHS0</accession>
<comment type="function">
    <text evidence="6">Catalyzes the reduction of dTDP-6-deoxy-L-lyxo-4-hexulose to yield dTDP-L-rhamnose.</text>
</comment>
<dbReference type="GO" id="GO:0019305">
    <property type="term" value="P:dTDP-rhamnose biosynthetic process"/>
    <property type="evidence" value="ECO:0007669"/>
    <property type="project" value="UniProtKB-UniPathway"/>
</dbReference>
<dbReference type="SUPFAM" id="SSF51735">
    <property type="entry name" value="NAD(P)-binding Rossmann-fold domains"/>
    <property type="match status" value="1"/>
</dbReference>
<dbReference type="InterPro" id="IPR029903">
    <property type="entry name" value="RmlD-like-bd"/>
</dbReference>
<feature type="region of interest" description="Disordered" evidence="7">
    <location>
        <begin position="274"/>
        <end position="293"/>
    </location>
</feature>
<protein>
    <recommendedName>
        <fullName evidence="4 6">dTDP-4-dehydrorhamnose reductase</fullName>
        <ecNumber evidence="3 6">1.1.1.133</ecNumber>
    </recommendedName>
</protein>
<evidence type="ECO:0000256" key="1">
    <source>
        <dbReference type="ARBA" id="ARBA00004781"/>
    </source>
</evidence>
<keyword evidence="6 9" id="KW-0560">Oxidoreductase</keyword>
<dbReference type="Gene3D" id="3.40.50.720">
    <property type="entry name" value="NAD(P)-binding Rossmann-like Domain"/>
    <property type="match status" value="1"/>
</dbReference>
<comment type="catalytic activity">
    <reaction evidence="5">
        <text>dTDP-beta-L-rhamnose + NADP(+) = dTDP-4-dehydro-beta-L-rhamnose + NADPH + H(+)</text>
        <dbReference type="Rhea" id="RHEA:21796"/>
        <dbReference type="ChEBI" id="CHEBI:15378"/>
        <dbReference type="ChEBI" id="CHEBI:57510"/>
        <dbReference type="ChEBI" id="CHEBI:57783"/>
        <dbReference type="ChEBI" id="CHEBI:58349"/>
        <dbReference type="ChEBI" id="CHEBI:62830"/>
        <dbReference type="EC" id="1.1.1.133"/>
    </reaction>
</comment>
<proteinExistence type="inferred from homology"/>
<sequence length="293" mass="31418">MLVLGPRGLIGRAVVAAARQRGWRVVEWDRRRLDLRTPATWPPLPAGLLAVVNCAGFTGIDEAERDDREAFAVNATAVSRLAMRCRDAGVPLVHLSCPEVFSGEASTPYAVDAEREPVSAFGRSKAAGEDALAASGARFCCVRTSWVYAAWGDHYVRSARRLLSVRPRLDAVVDRVGRPTAAASLASRLLSLAEREATGTFHAAGGGTATRFELAHAIAAHAGRAGDVAAVGHEHFPRPARRLRYAVLDVSTAEALLGPEPCWRETLPRVLDELDRSDPSESAARGRRPGAAF</sequence>
<evidence type="ECO:0000256" key="6">
    <source>
        <dbReference type="RuleBase" id="RU364082"/>
    </source>
</evidence>
<evidence type="ECO:0000256" key="4">
    <source>
        <dbReference type="ARBA" id="ARBA00017099"/>
    </source>
</evidence>
<dbReference type="AlphaFoldDB" id="I0IHS0"/>
<dbReference type="STRING" id="1142394.PSMK_26490"/>
<dbReference type="Pfam" id="PF04321">
    <property type="entry name" value="RmlD_sub_bind"/>
    <property type="match status" value="1"/>
</dbReference>
<feature type="domain" description="RmlD-like substrate binding" evidence="8">
    <location>
        <begin position="2"/>
        <end position="274"/>
    </location>
</feature>
<evidence type="ECO:0000256" key="5">
    <source>
        <dbReference type="ARBA" id="ARBA00048200"/>
    </source>
</evidence>
<evidence type="ECO:0000313" key="10">
    <source>
        <dbReference type="Proteomes" id="UP000007881"/>
    </source>
</evidence>
<keyword evidence="10" id="KW-1185">Reference proteome</keyword>
<dbReference type="eggNOG" id="COG1091">
    <property type="taxonomic scope" value="Bacteria"/>
</dbReference>
<reference evidence="9 10" key="1">
    <citation type="submission" date="2012-02" db="EMBL/GenBank/DDBJ databases">
        <title>Complete genome sequence of Phycisphaera mikurensis NBRC 102666.</title>
        <authorList>
            <person name="Ankai A."/>
            <person name="Hosoyama A."/>
            <person name="Terui Y."/>
            <person name="Sekine M."/>
            <person name="Fukai R."/>
            <person name="Kato Y."/>
            <person name="Nakamura S."/>
            <person name="Yamada-Narita S."/>
            <person name="Kawakoshi A."/>
            <person name="Fukunaga Y."/>
            <person name="Yamazaki S."/>
            <person name="Fujita N."/>
        </authorList>
    </citation>
    <scope>NUCLEOTIDE SEQUENCE [LARGE SCALE GENOMIC DNA]</scope>
    <source>
        <strain evidence="10">NBRC 102666 / KCTC 22515 / FYK2301M01</strain>
    </source>
</reference>
<dbReference type="InterPro" id="IPR005913">
    <property type="entry name" value="dTDP_dehydrorham_reduct"/>
</dbReference>
<evidence type="ECO:0000313" key="9">
    <source>
        <dbReference type="EMBL" id="BAM04808.1"/>
    </source>
</evidence>
<keyword evidence="6" id="KW-0521">NADP</keyword>
<dbReference type="GO" id="GO:0008831">
    <property type="term" value="F:dTDP-4-dehydrorhamnose reductase activity"/>
    <property type="evidence" value="ECO:0007669"/>
    <property type="project" value="UniProtKB-EC"/>
</dbReference>
<comment type="pathway">
    <text evidence="1 6">Carbohydrate biosynthesis; dTDP-L-rhamnose biosynthesis.</text>
</comment>
<dbReference type="KEGG" id="phm:PSMK_26490"/>
<dbReference type="HOGENOM" id="CLU_045518_1_2_0"/>
<evidence type="ECO:0000256" key="7">
    <source>
        <dbReference type="SAM" id="MobiDB-lite"/>
    </source>
</evidence>
<name>I0IHS0_PHYMF</name>
<dbReference type="PANTHER" id="PTHR10491">
    <property type="entry name" value="DTDP-4-DEHYDRORHAMNOSE REDUCTASE"/>
    <property type="match status" value="1"/>
</dbReference>
<dbReference type="Gene3D" id="3.90.25.10">
    <property type="entry name" value="UDP-galactose 4-epimerase, domain 1"/>
    <property type="match status" value="1"/>
</dbReference>
<evidence type="ECO:0000256" key="3">
    <source>
        <dbReference type="ARBA" id="ARBA00012929"/>
    </source>
</evidence>